<gene>
    <name evidence="8" type="ORF">J2S07_003430</name>
</gene>
<proteinExistence type="inferred from homology"/>
<evidence type="ECO:0000313" key="8">
    <source>
        <dbReference type="EMBL" id="MDQ0157102.1"/>
    </source>
</evidence>
<reference evidence="8 9" key="1">
    <citation type="submission" date="2023-07" db="EMBL/GenBank/DDBJ databases">
        <title>Genomic Encyclopedia of Type Strains, Phase IV (KMG-IV): sequencing the most valuable type-strain genomes for metagenomic binning, comparative biology and taxonomic classification.</title>
        <authorList>
            <person name="Goeker M."/>
        </authorList>
    </citation>
    <scope>NUCLEOTIDE SEQUENCE [LARGE SCALE GENOMIC DNA]</scope>
    <source>
        <strain evidence="8 9">DSM 23948</strain>
    </source>
</reference>
<comment type="subunit">
    <text evidence="2 5">Homopentamer.</text>
</comment>
<keyword evidence="9" id="KW-1185">Reference proteome</keyword>
<protein>
    <recommendedName>
        <fullName evidence="5">Flagellar hook-associated protein 2</fullName>
        <shortName evidence="5">HAP2</shortName>
    </recommendedName>
    <alternativeName>
        <fullName evidence="5">Flagellar cap protein</fullName>
    </alternativeName>
</protein>
<evidence type="ECO:0000256" key="2">
    <source>
        <dbReference type="ARBA" id="ARBA00011255"/>
    </source>
</evidence>
<evidence type="ECO:0000259" key="7">
    <source>
        <dbReference type="Pfam" id="PF07195"/>
    </source>
</evidence>
<dbReference type="InterPro" id="IPR010809">
    <property type="entry name" value="FliD_C"/>
</dbReference>
<dbReference type="Pfam" id="PF07195">
    <property type="entry name" value="FliD_C"/>
    <property type="match status" value="1"/>
</dbReference>
<evidence type="ECO:0000313" key="9">
    <source>
        <dbReference type="Proteomes" id="UP001231362"/>
    </source>
</evidence>
<keyword evidence="8" id="KW-0282">Flagellum</keyword>
<comment type="function">
    <text evidence="5">Required for morphogenesis and for the elongation of the flagellar filament by facilitating polymerization of the flagellin monomers at the tip of growing filament. Forms a capping structure, which prevents flagellin subunits (transported through the central channel of the flagellum) from leaking out without polymerization at the distal end.</text>
</comment>
<comment type="similarity">
    <text evidence="1 5">Belongs to the FliD family.</text>
</comment>
<feature type="domain" description="Flagellar hook-associated protein 2 N-terminal" evidence="6">
    <location>
        <begin position="12"/>
        <end position="109"/>
    </location>
</feature>
<evidence type="ECO:0000256" key="5">
    <source>
        <dbReference type="RuleBase" id="RU362066"/>
    </source>
</evidence>
<accession>A0ABT9V817</accession>
<dbReference type="InterPro" id="IPR040026">
    <property type="entry name" value="FliD"/>
</dbReference>
<keyword evidence="8" id="KW-0969">Cilium</keyword>
<name>A0ABT9V817_9BACL</name>
<keyword evidence="5" id="KW-0964">Secreted</keyword>
<sequence length="628" mass="70128">MVESIRFTGLASGLDTQSIVDSLMKVQRQPLDRLKQQQQVIEWQRDDYREMNKLLKSFDTYLFDNIYKQSKMLKKTVTTSNSELVSAVANAEAGNVSYKIENVKLATAARIQSTGSISTGGKLDPTKSLWSQKDKLSGLTWKKEDVSNSFTVPEGGGTDFQLTRGAISDINAQTGTSEQFITVTKADGSTENYKIVAKAATESDKPTGKEVYIDDNTGKMVFGESLAEGDTFSVEFKANYLDFNIETYNEDGSTNTRESSFKFSGTTSLNSVFNEINKSNVGINIFYDSGTDKVVTQRKATGELVKDGKSINFVGESASFFTGALKLDSSNEDNSSHGTDASFTINGLQTTRKSNTFTMNDVTFTLKKDSAGSTESSTISVKNDTDEIVKTIKEFVDKYNEMIGKINGELKEERYRTFTPLTDEQKAAMKEKEVEQWEEKARSGMLRRDTLLSSGLSKMRMDLYAEVVSNADTRTDKKYNQLSEIGIKTSKDYLDGGKLEIDEDKLREAIEDNPEAIYQLFMADGTASLNPNDKNTTPVLGIARRLRSSIAETMGKIEEKAGNTYKTEHNYSMGKDILRIKDNITRLEDRLKMVEQRYWNQYTAMEKAMQQLNSQSSQLLAQLGMGQK</sequence>
<evidence type="ECO:0000256" key="3">
    <source>
        <dbReference type="ARBA" id="ARBA00023054"/>
    </source>
</evidence>
<dbReference type="Proteomes" id="UP001231362">
    <property type="component" value="Unassembled WGS sequence"/>
</dbReference>
<feature type="domain" description="Flagellar hook-associated protein 2 C-terminal" evidence="7">
    <location>
        <begin position="338"/>
        <end position="614"/>
    </location>
</feature>
<dbReference type="PANTHER" id="PTHR30288:SF0">
    <property type="entry name" value="FLAGELLAR HOOK-ASSOCIATED PROTEIN 2"/>
    <property type="match status" value="1"/>
</dbReference>
<keyword evidence="8" id="KW-0966">Cell projection</keyword>
<evidence type="ECO:0000259" key="6">
    <source>
        <dbReference type="Pfam" id="PF02465"/>
    </source>
</evidence>
<dbReference type="Pfam" id="PF02465">
    <property type="entry name" value="FliD_N"/>
    <property type="match status" value="1"/>
</dbReference>
<feature type="coiled-coil region" evidence="5">
    <location>
        <begin position="577"/>
        <end position="622"/>
    </location>
</feature>
<dbReference type="EMBL" id="JAUSTU010000020">
    <property type="protein sequence ID" value="MDQ0157102.1"/>
    <property type="molecule type" value="Genomic_DNA"/>
</dbReference>
<dbReference type="PANTHER" id="PTHR30288">
    <property type="entry name" value="FLAGELLAR CAP/ASSEMBLY PROTEIN FLID"/>
    <property type="match status" value="1"/>
</dbReference>
<comment type="caution">
    <text evidence="8">The sequence shown here is derived from an EMBL/GenBank/DDBJ whole genome shotgun (WGS) entry which is preliminary data.</text>
</comment>
<keyword evidence="4 5" id="KW-0975">Bacterial flagellum</keyword>
<dbReference type="InterPro" id="IPR003481">
    <property type="entry name" value="FliD_N"/>
</dbReference>
<evidence type="ECO:0000256" key="4">
    <source>
        <dbReference type="ARBA" id="ARBA00023143"/>
    </source>
</evidence>
<evidence type="ECO:0000256" key="1">
    <source>
        <dbReference type="ARBA" id="ARBA00009764"/>
    </source>
</evidence>
<comment type="subcellular location">
    <subcellularLocation>
        <location evidence="5">Secreted</location>
    </subcellularLocation>
    <subcellularLocation>
        <location evidence="5">Bacterial flagellum</location>
    </subcellularLocation>
</comment>
<organism evidence="8 9">
    <name type="scientific">Anoxybacillus andreesenii</name>
    <dbReference type="NCBI Taxonomy" id="1325932"/>
    <lineage>
        <taxon>Bacteria</taxon>
        <taxon>Bacillati</taxon>
        <taxon>Bacillota</taxon>
        <taxon>Bacilli</taxon>
        <taxon>Bacillales</taxon>
        <taxon>Anoxybacillaceae</taxon>
        <taxon>Anoxybacillus</taxon>
    </lineage>
</organism>
<keyword evidence="3 5" id="KW-0175">Coiled coil</keyword>
<dbReference type="RefSeq" id="WP_307151575.1">
    <property type="nucleotide sequence ID" value="NZ_JAUSTU010000020.1"/>
</dbReference>